<evidence type="ECO:0000313" key="1">
    <source>
        <dbReference type="EMBL" id="GBP06696.1"/>
    </source>
</evidence>
<gene>
    <name evidence="1" type="ORF">EVAR_92647_1</name>
</gene>
<keyword evidence="2" id="KW-1185">Reference proteome</keyword>
<accession>A0A4C1SXM3</accession>
<organism evidence="1 2">
    <name type="scientific">Eumeta variegata</name>
    <name type="common">Bagworm moth</name>
    <name type="synonym">Eumeta japonica</name>
    <dbReference type="NCBI Taxonomy" id="151549"/>
    <lineage>
        <taxon>Eukaryota</taxon>
        <taxon>Metazoa</taxon>
        <taxon>Ecdysozoa</taxon>
        <taxon>Arthropoda</taxon>
        <taxon>Hexapoda</taxon>
        <taxon>Insecta</taxon>
        <taxon>Pterygota</taxon>
        <taxon>Neoptera</taxon>
        <taxon>Endopterygota</taxon>
        <taxon>Lepidoptera</taxon>
        <taxon>Glossata</taxon>
        <taxon>Ditrysia</taxon>
        <taxon>Tineoidea</taxon>
        <taxon>Psychidae</taxon>
        <taxon>Oiketicinae</taxon>
        <taxon>Eumeta</taxon>
    </lineage>
</organism>
<comment type="caution">
    <text evidence="1">The sequence shown here is derived from an EMBL/GenBank/DDBJ whole genome shotgun (WGS) entry which is preliminary data.</text>
</comment>
<dbReference type="Proteomes" id="UP000299102">
    <property type="component" value="Unassembled WGS sequence"/>
</dbReference>
<proteinExistence type="predicted"/>
<evidence type="ECO:0000313" key="2">
    <source>
        <dbReference type="Proteomes" id="UP000299102"/>
    </source>
</evidence>
<sequence>MGLKLLGLDALPPLNNGITLLSFIKSGRSQTSFPKSSICISPYGTFSGKRVVEGAVTGEAGDVSERLLLSTGVNREGQLALELSNSERVTCPEYARFDGPSG</sequence>
<dbReference type="EMBL" id="BGZK01000023">
    <property type="protein sequence ID" value="GBP06696.1"/>
    <property type="molecule type" value="Genomic_DNA"/>
</dbReference>
<protein>
    <submittedName>
        <fullName evidence="1">Uncharacterized protein</fullName>
    </submittedName>
</protein>
<name>A0A4C1SXM3_EUMVA</name>
<reference evidence="1 2" key="1">
    <citation type="journal article" date="2019" name="Commun. Biol.">
        <title>The bagworm genome reveals a unique fibroin gene that provides high tensile strength.</title>
        <authorList>
            <person name="Kono N."/>
            <person name="Nakamura H."/>
            <person name="Ohtoshi R."/>
            <person name="Tomita M."/>
            <person name="Numata K."/>
            <person name="Arakawa K."/>
        </authorList>
    </citation>
    <scope>NUCLEOTIDE SEQUENCE [LARGE SCALE GENOMIC DNA]</scope>
</reference>
<dbReference type="AlphaFoldDB" id="A0A4C1SXM3"/>